<feature type="non-terminal residue" evidence="3">
    <location>
        <position position="98"/>
    </location>
</feature>
<accession>A0A0C9ZFX4</accession>
<evidence type="ECO:0000256" key="2">
    <source>
        <dbReference type="SAM" id="MobiDB-lite"/>
    </source>
</evidence>
<feature type="coiled-coil region" evidence="1">
    <location>
        <begin position="48"/>
        <end position="94"/>
    </location>
</feature>
<feature type="region of interest" description="Disordered" evidence="2">
    <location>
        <begin position="1"/>
        <end position="26"/>
    </location>
</feature>
<gene>
    <name evidence="3" type="ORF">PISMIDRAFT_673892</name>
</gene>
<sequence length="98" mass="10689">MSDVSPKPAPSQPTMTSSPAPPKDATHAQLASLLAESYQEKCSLQKDLASTRKRLESLERQLAAFSKSSSSSPNDVAQRYIQEAELRAERAELARDEA</sequence>
<reference evidence="4" key="2">
    <citation type="submission" date="2015-01" db="EMBL/GenBank/DDBJ databases">
        <title>Evolutionary Origins and Diversification of the Mycorrhizal Mutualists.</title>
        <authorList>
            <consortium name="DOE Joint Genome Institute"/>
            <consortium name="Mycorrhizal Genomics Consortium"/>
            <person name="Kohler A."/>
            <person name="Kuo A."/>
            <person name="Nagy L.G."/>
            <person name="Floudas D."/>
            <person name="Copeland A."/>
            <person name="Barry K.W."/>
            <person name="Cichocki N."/>
            <person name="Veneault-Fourrey C."/>
            <person name="LaButti K."/>
            <person name="Lindquist E.A."/>
            <person name="Lipzen A."/>
            <person name="Lundell T."/>
            <person name="Morin E."/>
            <person name="Murat C."/>
            <person name="Riley R."/>
            <person name="Ohm R."/>
            <person name="Sun H."/>
            <person name="Tunlid A."/>
            <person name="Henrissat B."/>
            <person name="Grigoriev I.V."/>
            <person name="Hibbett D.S."/>
            <person name="Martin F."/>
        </authorList>
    </citation>
    <scope>NUCLEOTIDE SEQUENCE [LARGE SCALE GENOMIC DNA]</scope>
    <source>
        <strain evidence="4">441</strain>
    </source>
</reference>
<keyword evidence="4" id="KW-1185">Reference proteome</keyword>
<evidence type="ECO:0000313" key="4">
    <source>
        <dbReference type="Proteomes" id="UP000054018"/>
    </source>
</evidence>
<protein>
    <submittedName>
        <fullName evidence="3">Uncharacterized protein</fullName>
    </submittedName>
</protein>
<name>A0A0C9ZFX4_9AGAM</name>
<dbReference type="STRING" id="765257.A0A0C9ZFX4"/>
<dbReference type="AlphaFoldDB" id="A0A0C9ZFX4"/>
<evidence type="ECO:0000313" key="3">
    <source>
        <dbReference type="EMBL" id="KIK28216.1"/>
    </source>
</evidence>
<dbReference type="EMBL" id="KN833693">
    <property type="protein sequence ID" value="KIK28216.1"/>
    <property type="molecule type" value="Genomic_DNA"/>
</dbReference>
<dbReference type="HOGENOM" id="CLU_2339250_0_0_1"/>
<keyword evidence="1" id="KW-0175">Coiled coil</keyword>
<dbReference type="Proteomes" id="UP000054018">
    <property type="component" value="Unassembled WGS sequence"/>
</dbReference>
<evidence type="ECO:0000256" key="1">
    <source>
        <dbReference type="SAM" id="Coils"/>
    </source>
</evidence>
<organism evidence="3 4">
    <name type="scientific">Pisolithus microcarpus 441</name>
    <dbReference type="NCBI Taxonomy" id="765257"/>
    <lineage>
        <taxon>Eukaryota</taxon>
        <taxon>Fungi</taxon>
        <taxon>Dikarya</taxon>
        <taxon>Basidiomycota</taxon>
        <taxon>Agaricomycotina</taxon>
        <taxon>Agaricomycetes</taxon>
        <taxon>Agaricomycetidae</taxon>
        <taxon>Boletales</taxon>
        <taxon>Sclerodermatineae</taxon>
        <taxon>Pisolithaceae</taxon>
        <taxon>Pisolithus</taxon>
    </lineage>
</organism>
<proteinExistence type="predicted"/>
<reference evidence="3 4" key="1">
    <citation type="submission" date="2014-04" db="EMBL/GenBank/DDBJ databases">
        <authorList>
            <consortium name="DOE Joint Genome Institute"/>
            <person name="Kuo A."/>
            <person name="Kohler A."/>
            <person name="Costa M.D."/>
            <person name="Nagy L.G."/>
            <person name="Floudas D."/>
            <person name="Copeland A."/>
            <person name="Barry K.W."/>
            <person name="Cichocki N."/>
            <person name="Veneault-Fourrey C."/>
            <person name="LaButti K."/>
            <person name="Lindquist E.A."/>
            <person name="Lipzen A."/>
            <person name="Lundell T."/>
            <person name="Morin E."/>
            <person name="Murat C."/>
            <person name="Sun H."/>
            <person name="Tunlid A."/>
            <person name="Henrissat B."/>
            <person name="Grigoriev I.V."/>
            <person name="Hibbett D.S."/>
            <person name="Martin F."/>
            <person name="Nordberg H.P."/>
            <person name="Cantor M.N."/>
            <person name="Hua S.X."/>
        </authorList>
    </citation>
    <scope>NUCLEOTIDE SEQUENCE [LARGE SCALE GENOMIC DNA]</scope>
    <source>
        <strain evidence="3 4">441</strain>
    </source>
</reference>